<organism evidence="1 2">
    <name type="scientific">Romanomermis culicivorax</name>
    <name type="common">Nematode worm</name>
    <dbReference type="NCBI Taxonomy" id="13658"/>
    <lineage>
        <taxon>Eukaryota</taxon>
        <taxon>Metazoa</taxon>
        <taxon>Ecdysozoa</taxon>
        <taxon>Nematoda</taxon>
        <taxon>Enoplea</taxon>
        <taxon>Dorylaimia</taxon>
        <taxon>Mermithida</taxon>
        <taxon>Mermithoidea</taxon>
        <taxon>Mermithidae</taxon>
        <taxon>Romanomermis</taxon>
    </lineage>
</organism>
<keyword evidence="1" id="KW-1185">Reference proteome</keyword>
<dbReference type="AlphaFoldDB" id="A0A915L427"/>
<dbReference type="Proteomes" id="UP000887565">
    <property type="component" value="Unplaced"/>
</dbReference>
<dbReference type="WBParaSite" id="nRc.2.0.1.t45257-RA">
    <property type="protein sequence ID" value="nRc.2.0.1.t45257-RA"/>
    <property type="gene ID" value="nRc.2.0.1.g45257"/>
</dbReference>
<proteinExistence type="predicted"/>
<sequence>IVNSTVSVSKIVNFPIYCLSSKHFRTNLRQLVCRSSPNGRRMFGLSSFTSTLVSSVRSLSSRRTKYNSVSTASDGQPIKQQRRTAKAQLFFDLELFIRKAANSLKNHRLIKSGSLNSTLARSKFDLNFTTNKAQSSTSVS</sequence>
<protein>
    <submittedName>
        <fullName evidence="2">Uncharacterized protein</fullName>
    </submittedName>
</protein>
<evidence type="ECO:0000313" key="1">
    <source>
        <dbReference type="Proteomes" id="UP000887565"/>
    </source>
</evidence>
<name>A0A915L427_ROMCU</name>
<evidence type="ECO:0000313" key="2">
    <source>
        <dbReference type="WBParaSite" id="nRc.2.0.1.t45257-RA"/>
    </source>
</evidence>
<accession>A0A915L427</accession>
<reference evidence="2" key="1">
    <citation type="submission" date="2022-11" db="UniProtKB">
        <authorList>
            <consortium name="WormBaseParasite"/>
        </authorList>
    </citation>
    <scope>IDENTIFICATION</scope>
</reference>